<proteinExistence type="predicted"/>
<evidence type="ECO:0000313" key="3">
    <source>
        <dbReference type="EMBL" id="KAK0613948.1"/>
    </source>
</evidence>
<name>A0AA39WEK6_9PEZI</name>
<reference evidence="3" key="1">
    <citation type="submission" date="2023-06" db="EMBL/GenBank/DDBJ databases">
        <title>Genome-scale phylogeny and comparative genomics of the fungal order Sordariales.</title>
        <authorList>
            <consortium name="Lawrence Berkeley National Laboratory"/>
            <person name="Hensen N."/>
            <person name="Bonometti L."/>
            <person name="Westerberg I."/>
            <person name="Brannstrom I.O."/>
            <person name="Guillou S."/>
            <person name="Cros-Aarteil S."/>
            <person name="Calhoun S."/>
            <person name="Haridas S."/>
            <person name="Kuo A."/>
            <person name="Mondo S."/>
            <person name="Pangilinan J."/>
            <person name="Riley R."/>
            <person name="Labutti K."/>
            <person name="Andreopoulos B."/>
            <person name="Lipzen A."/>
            <person name="Chen C."/>
            <person name="Yanf M."/>
            <person name="Daum C."/>
            <person name="Ng V."/>
            <person name="Clum A."/>
            <person name="Steindorff A."/>
            <person name="Ohm R."/>
            <person name="Martin F."/>
            <person name="Silar P."/>
            <person name="Natvig D."/>
            <person name="Lalanne C."/>
            <person name="Gautier V."/>
            <person name="Ament-Velasquez S.L."/>
            <person name="Kruys A."/>
            <person name="Hutchinson M.I."/>
            <person name="Powell A.J."/>
            <person name="Barry K."/>
            <person name="Miller A.N."/>
            <person name="Grigoriev I.V."/>
            <person name="Debuchy R."/>
            <person name="Gladieux P."/>
            <person name="Thoren M.H."/>
            <person name="Johannesson H."/>
        </authorList>
    </citation>
    <scope>NUCLEOTIDE SEQUENCE</scope>
    <source>
        <strain evidence="3">CBS 606.72</strain>
    </source>
</reference>
<dbReference type="InterPro" id="IPR003615">
    <property type="entry name" value="HNH_nuc"/>
</dbReference>
<dbReference type="Pfam" id="PF13391">
    <property type="entry name" value="HNH_2"/>
    <property type="match status" value="1"/>
</dbReference>
<feature type="domain" description="HNH nuclease" evidence="2">
    <location>
        <begin position="224"/>
        <end position="307"/>
    </location>
</feature>
<accession>A0AA39WEK6</accession>
<evidence type="ECO:0000256" key="1">
    <source>
        <dbReference type="SAM" id="MobiDB-lite"/>
    </source>
</evidence>
<sequence length="494" mass="54382">MSCRSATSTRGKNDFSTRMETYLSTITASDKKLLIKHEFVQSNPSTHDRDTLMRFLDTDAAPQREPVSTILPVDELHERLERIAAIEDHMRELMPATWEPSIFHFASLLLAPIGHLRQLANNPMLINTLDLDNVFVPRLIRLFLASRDAVANSNVSTSGVDSRTSGSKGKRRAVSQGASSNKRRTRSRGDDATFEPGLKLDANGDAICNTALALERKKMDHGRCAVLGTAEPHVCHVIPFSSCKNPEKLATFASCLRPSLPLLLDKDADTRLSPNFTGGVGVSDKLWNMVSLNPQLHAWWGKAYFGLKCLGILPDNEESLVRVQFVWMPRVASIWREDDRDEDELRAYLTNDRSPLVEQGVAAFHLSGRPLSTGDIFDIPVAKADAKKMKMAFDLQWAMIRIAALTGGADVDDALIEDDDDGPPGEEMSPFPISTWLGNVEPGLPDDNADVVVPIDSGQQPLATITQSVLRLPEVKGTALPPTRESAGTENQRI</sequence>
<feature type="compositionally biased region" description="Polar residues" evidence="1">
    <location>
        <begin position="154"/>
        <end position="167"/>
    </location>
</feature>
<dbReference type="EMBL" id="JAULSU010000006">
    <property type="protein sequence ID" value="KAK0613948.1"/>
    <property type="molecule type" value="Genomic_DNA"/>
</dbReference>
<dbReference type="Proteomes" id="UP001175000">
    <property type="component" value="Unassembled WGS sequence"/>
</dbReference>
<feature type="region of interest" description="Disordered" evidence="1">
    <location>
        <begin position="154"/>
        <end position="196"/>
    </location>
</feature>
<protein>
    <recommendedName>
        <fullName evidence="2">HNH nuclease domain-containing protein</fullName>
    </recommendedName>
</protein>
<evidence type="ECO:0000313" key="4">
    <source>
        <dbReference type="Proteomes" id="UP001175000"/>
    </source>
</evidence>
<dbReference type="AlphaFoldDB" id="A0AA39WEK6"/>
<evidence type="ECO:0000259" key="2">
    <source>
        <dbReference type="Pfam" id="PF13391"/>
    </source>
</evidence>
<comment type="caution">
    <text evidence="3">The sequence shown here is derived from an EMBL/GenBank/DDBJ whole genome shotgun (WGS) entry which is preliminary data.</text>
</comment>
<gene>
    <name evidence="3" type="ORF">B0T14DRAFT_290883</name>
</gene>
<organism evidence="3 4">
    <name type="scientific">Immersiella caudata</name>
    <dbReference type="NCBI Taxonomy" id="314043"/>
    <lineage>
        <taxon>Eukaryota</taxon>
        <taxon>Fungi</taxon>
        <taxon>Dikarya</taxon>
        <taxon>Ascomycota</taxon>
        <taxon>Pezizomycotina</taxon>
        <taxon>Sordariomycetes</taxon>
        <taxon>Sordariomycetidae</taxon>
        <taxon>Sordariales</taxon>
        <taxon>Lasiosphaeriaceae</taxon>
        <taxon>Immersiella</taxon>
    </lineage>
</organism>
<keyword evidence="4" id="KW-1185">Reference proteome</keyword>